<reference evidence="1" key="1">
    <citation type="submission" date="2021-06" db="EMBL/GenBank/DDBJ databases">
        <authorList>
            <person name="Kallberg Y."/>
            <person name="Tangrot J."/>
            <person name="Rosling A."/>
        </authorList>
    </citation>
    <scope>NUCLEOTIDE SEQUENCE</scope>
    <source>
        <strain evidence="1">CL356</strain>
    </source>
</reference>
<proteinExistence type="predicted"/>
<evidence type="ECO:0000313" key="2">
    <source>
        <dbReference type="Proteomes" id="UP000789525"/>
    </source>
</evidence>
<keyword evidence="2" id="KW-1185">Reference proteome</keyword>
<accession>A0ACA9N6N8</accession>
<dbReference type="Proteomes" id="UP000789525">
    <property type="component" value="Unassembled WGS sequence"/>
</dbReference>
<dbReference type="EMBL" id="CAJVPT010018154">
    <property type="protein sequence ID" value="CAG8631849.1"/>
    <property type="molecule type" value="Genomic_DNA"/>
</dbReference>
<gene>
    <name evidence="1" type="ORF">ACOLOM_LOCUS7662</name>
</gene>
<evidence type="ECO:0000313" key="1">
    <source>
        <dbReference type="EMBL" id="CAG8631849.1"/>
    </source>
</evidence>
<organism evidence="1 2">
    <name type="scientific">Acaulospora colombiana</name>
    <dbReference type="NCBI Taxonomy" id="27376"/>
    <lineage>
        <taxon>Eukaryota</taxon>
        <taxon>Fungi</taxon>
        <taxon>Fungi incertae sedis</taxon>
        <taxon>Mucoromycota</taxon>
        <taxon>Glomeromycotina</taxon>
        <taxon>Glomeromycetes</taxon>
        <taxon>Diversisporales</taxon>
        <taxon>Acaulosporaceae</taxon>
        <taxon>Acaulospora</taxon>
    </lineage>
</organism>
<name>A0ACA9N6N8_9GLOM</name>
<sequence>MSSGTSTSRNPNTSYHPLVENSSHLAPRTPHSRAGRPVTSFNDNETRYYDDEDAHINNTSHRAGGMQDGDDRDEIDMLNARQNTPLLRSSASDHYPVPQPPPRVSPYPTTSTTTHANRDRRHDGSSGPFNTTGTKTFFETVPLVLGAIGACVLFALIVLSFNKPDLLQRYILKNSTTTDPNVLKEIKHAIHGWIDYMNYTTFPLDPYEYEEECWKVSQHHGGMMHHAHYWDTIMTHGLIPEWSTDGRLEQHPLDVWHPKKPGVDGVCSSTITYMLDGEVGLFYDLALLAQTAAFARE</sequence>
<protein>
    <submittedName>
        <fullName evidence="1">15511_t:CDS:1</fullName>
    </submittedName>
</protein>
<comment type="caution">
    <text evidence="1">The sequence shown here is derived from an EMBL/GenBank/DDBJ whole genome shotgun (WGS) entry which is preliminary data.</text>
</comment>
<feature type="non-terminal residue" evidence="1">
    <location>
        <position position="297"/>
    </location>
</feature>